<dbReference type="NCBIfam" id="NF002848">
    <property type="entry name" value="PRK03103.1"/>
    <property type="match status" value="1"/>
</dbReference>
<dbReference type="EMBL" id="BOSL01000006">
    <property type="protein sequence ID" value="GIP53172.1"/>
    <property type="molecule type" value="Genomic_DNA"/>
</dbReference>
<keyword evidence="3 5" id="KW-0548">Nucleotidyltransferase</keyword>
<comment type="subunit">
    <text evidence="5">Monomer.</text>
</comment>
<dbReference type="NCBIfam" id="NF002492">
    <property type="entry name" value="PRK01810.1"/>
    <property type="match status" value="1"/>
</dbReference>
<dbReference type="Gene3D" id="3.30.70.270">
    <property type="match status" value="1"/>
</dbReference>
<dbReference type="CDD" id="cd03586">
    <property type="entry name" value="PolY_Pol_IV_kappa"/>
    <property type="match status" value="1"/>
</dbReference>
<dbReference type="InterPro" id="IPR043502">
    <property type="entry name" value="DNA/RNA_pol_sf"/>
</dbReference>
<dbReference type="EC" id="2.7.7.7" evidence="5"/>
<dbReference type="PANTHER" id="PTHR11076:SF33">
    <property type="entry name" value="DNA POLYMERASE KAPPA"/>
    <property type="match status" value="1"/>
</dbReference>
<reference evidence="7 8" key="1">
    <citation type="submission" date="2021-03" db="EMBL/GenBank/DDBJ databases">
        <title>Antimicrobial resistance genes in bacteria isolated from Japanese honey, and their potential for conferring macrolide and lincosamide resistance in the American foulbrood pathogen Paenibacillus larvae.</title>
        <authorList>
            <person name="Okamoto M."/>
            <person name="Kumagai M."/>
            <person name="Kanamori H."/>
            <person name="Takamatsu D."/>
        </authorList>
    </citation>
    <scope>NUCLEOTIDE SEQUENCE [LARGE SCALE GENOMIC DNA]</scope>
    <source>
        <strain evidence="7 8">J42TS3</strain>
    </source>
</reference>
<dbReference type="Proteomes" id="UP000679992">
    <property type="component" value="Unassembled WGS sequence"/>
</dbReference>
<accession>A0ABQ4MC17</accession>
<dbReference type="HAMAP" id="MF_01113">
    <property type="entry name" value="DNApol_IV"/>
    <property type="match status" value="1"/>
</dbReference>
<dbReference type="PROSITE" id="PS50173">
    <property type="entry name" value="UMUC"/>
    <property type="match status" value="1"/>
</dbReference>
<dbReference type="Gene3D" id="3.40.1170.60">
    <property type="match status" value="1"/>
</dbReference>
<keyword evidence="4 5" id="KW-0239">DNA-directed DNA polymerase</keyword>
<dbReference type="Pfam" id="PF11798">
    <property type="entry name" value="IMS_HHH"/>
    <property type="match status" value="1"/>
</dbReference>
<evidence type="ECO:0000259" key="6">
    <source>
        <dbReference type="PROSITE" id="PS50173"/>
    </source>
</evidence>
<dbReference type="SUPFAM" id="SSF100879">
    <property type="entry name" value="Lesion bypass DNA polymerase (Y-family), little finger domain"/>
    <property type="match status" value="1"/>
</dbReference>
<dbReference type="InterPro" id="IPR036775">
    <property type="entry name" value="DNA_pol_Y-fam_lit_finger_sf"/>
</dbReference>
<feature type="binding site" evidence="5">
    <location>
        <position position="22"/>
    </location>
    <ligand>
        <name>Mg(2+)</name>
        <dbReference type="ChEBI" id="CHEBI:18420"/>
    </ligand>
</feature>
<dbReference type="InterPro" id="IPR024728">
    <property type="entry name" value="PolY_HhH_motif"/>
</dbReference>
<evidence type="ECO:0000256" key="1">
    <source>
        <dbReference type="ARBA" id="ARBA00010945"/>
    </source>
</evidence>
<dbReference type="Pfam" id="PF00817">
    <property type="entry name" value="IMS"/>
    <property type="match status" value="1"/>
</dbReference>
<comment type="catalytic activity">
    <reaction evidence="5">
        <text>DNA(n) + a 2'-deoxyribonucleoside 5'-triphosphate = DNA(n+1) + diphosphate</text>
        <dbReference type="Rhea" id="RHEA:22508"/>
        <dbReference type="Rhea" id="RHEA-COMP:17339"/>
        <dbReference type="Rhea" id="RHEA-COMP:17340"/>
        <dbReference type="ChEBI" id="CHEBI:33019"/>
        <dbReference type="ChEBI" id="CHEBI:61560"/>
        <dbReference type="ChEBI" id="CHEBI:173112"/>
        <dbReference type="EC" id="2.7.7.7"/>
    </reaction>
</comment>
<comment type="function">
    <text evidence="5">Poorly processive, error-prone DNA polymerase involved in untargeted mutagenesis. Copies undamaged DNA at stalled replication forks, which arise in vivo from mismatched or misaligned primer ends. These misaligned primers can be extended by PolIV. Exhibits no 3'-5' exonuclease (proofreading) activity. May be involved in translesional synthesis, in conjunction with the beta clamp from PolIII.</text>
</comment>
<proteinExistence type="inferred from homology"/>
<keyword evidence="2 5" id="KW-0515">Mutator protein</keyword>
<dbReference type="InterPro" id="IPR017961">
    <property type="entry name" value="DNA_pol_Y-fam_little_finger"/>
</dbReference>
<dbReference type="Gene3D" id="3.30.1490.100">
    <property type="entry name" value="DNA polymerase, Y-family, little finger domain"/>
    <property type="match status" value="1"/>
</dbReference>
<dbReference type="InterPro" id="IPR043128">
    <property type="entry name" value="Rev_trsase/Diguanyl_cyclase"/>
</dbReference>
<feature type="site" description="Substrate discrimination" evidence="5">
    <location>
        <position position="27"/>
    </location>
</feature>
<comment type="subcellular location">
    <subcellularLocation>
        <location evidence="5">Cytoplasm</location>
    </subcellularLocation>
</comment>
<name>A0ABQ4MC17_9BACL</name>
<keyword evidence="5" id="KW-0479">Metal-binding</keyword>
<evidence type="ECO:0000313" key="8">
    <source>
        <dbReference type="Proteomes" id="UP000679992"/>
    </source>
</evidence>
<gene>
    <name evidence="7" type="primary">dinB1</name>
    <name evidence="5" type="synonym">dinB</name>
    <name evidence="7" type="ORF">J42TS3_22070</name>
</gene>
<keyword evidence="5" id="KW-0808">Transferase</keyword>
<keyword evidence="5" id="KW-0234">DNA repair</keyword>
<keyword evidence="5" id="KW-0227">DNA damage</keyword>
<organism evidence="7 8">
    <name type="scientific">Paenibacillus vini</name>
    <dbReference type="NCBI Taxonomy" id="1476024"/>
    <lineage>
        <taxon>Bacteria</taxon>
        <taxon>Bacillati</taxon>
        <taxon>Bacillota</taxon>
        <taxon>Bacilli</taxon>
        <taxon>Bacillales</taxon>
        <taxon>Paenibacillaceae</taxon>
        <taxon>Paenibacillus</taxon>
    </lineage>
</organism>
<evidence type="ECO:0000256" key="5">
    <source>
        <dbReference type="HAMAP-Rule" id="MF_01113"/>
    </source>
</evidence>
<comment type="similarity">
    <text evidence="1 5">Belongs to the DNA polymerase type-Y family.</text>
</comment>
<dbReference type="Pfam" id="PF11799">
    <property type="entry name" value="IMS_C"/>
    <property type="match status" value="1"/>
</dbReference>
<comment type="caution">
    <text evidence="7">The sequence shown here is derived from an EMBL/GenBank/DDBJ whole genome shotgun (WGS) entry which is preliminary data.</text>
</comment>
<evidence type="ECO:0000256" key="4">
    <source>
        <dbReference type="ARBA" id="ARBA00022932"/>
    </source>
</evidence>
<keyword evidence="5" id="KW-0238">DNA-binding</keyword>
<dbReference type="PANTHER" id="PTHR11076">
    <property type="entry name" value="DNA REPAIR POLYMERASE UMUC / TRANSFERASE FAMILY MEMBER"/>
    <property type="match status" value="1"/>
</dbReference>
<evidence type="ECO:0000256" key="3">
    <source>
        <dbReference type="ARBA" id="ARBA00022695"/>
    </source>
</evidence>
<sequence>MKVPGNIDEYYPARGRVVLHVDMNAFYCSVHEAEEPEKYRNRPTAVAGSVELRKGVIVTCSYTARKRGISTGMTVSQGLKKCPDLIVIQPNFHLYRRYSRAFMDIAYGYTPLMQAVSIDECYLDITGSKQFGTPLDIAQEIQSRIALELGLPCSIGIAPNKLLAKMASDMKKPNGITVLRIRDVPALLWDKPCNELFGIGSKTAEKLKRMRIFTIGQLAAADERQLVEKFGVTGHWMKQAAHGLDDSPVMEDREKNKSIGHTTTLPQDIRNLDEIQRVFLNLADQVTRRLRRQKMMAQTVQITIRTPDMKTITRSQTLETVIDRAEEVYREACKLYQRHWNGEKPVRLLGITLQNLVMKEESALQLDLFDYEEQPRKESLTKTMDLLRDKFGENAVLTAGMLTNDPSALIRNHKIRGTSLQTDFLRKPQDES</sequence>
<dbReference type="InterPro" id="IPR022880">
    <property type="entry name" value="DNApol_IV"/>
</dbReference>
<feature type="active site" evidence="5">
    <location>
        <position position="120"/>
    </location>
</feature>
<dbReference type="Gene3D" id="1.10.150.20">
    <property type="entry name" value="5' to 3' exonuclease, C-terminal subdomain"/>
    <property type="match status" value="1"/>
</dbReference>
<keyword evidence="5" id="KW-0235">DNA replication</keyword>
<keyword evidence="5" id="KW-0963">Cytoplasm</keyword>
<keyword evidence="8" id="KW-1185">Reference proteome</keyword>
<comment type="cofactor">
    <cofactor evidence="5">
        <name>Mg(2+)</name>
        <dbReference type="ChEBI" id="CHEBI:18420"/>
    </cofactor>
    <text evidence="5">Binds 2 magnesium ions per subunit.</text>
</comment>
<protein>
    <recommendedName>
        <fullName evidence="5">DNA polymerase IV</fullName>
        <shortName evidence="5">Pol IV</shortName>
        <ecNumber evidence="5">2.7.7.7</ecNumber>
    </recommendedName>
</protein>
<dbReference type="InterPro" id="IPR050116">
    <property type="entry name" value="DNA_polymerase-Y"/>
</dbReference>
<feature type="domain" description="UmuC" evidence="6">
    <location>
        <begin position="18"/>
        <end position="200"/>
    </location>
</feature>
<dbReference type="SUPFAM" id="SSF56672">
    <property type="entry name" value="DNA/RNA polymerases"/>
    <property type="match status" value="1"/>
</dbReference>
<feature type="binding site" evidence="5">
    <location>
        <position position="119"/>
    </location>
    <ligand>
        <name>Mg(2+)</name>
        <dbReference type="ChEBI" id="CHEBI:18420"/>
    </ligand>
</feature>
<evidence type="ECO:0000256" key="2">
    <source>
        <dbReference type="ARBA" id="ARBA00022457"/>
    </source>
</evidence>
<evidence type="ECO:0000313" key="7">
    <source>
        <dbReference type="EMBL" id="GIP53172.1"/>
    </source>
</evidence>
<dbReference type="InterPro" id="IPR001126">
    <property type="entry name" value="UmuC"/>
</dbReference>
<keyword evidence="5" id="KW-0460">Magnesium</keyword>
<dbReference type="NCBIfam" id="NF002677">
    <property type="entry name" value="PRK02406.1"/>
    <property type="match status" value="1"/>
</dbReference>